<keyword evidence="1" id="KW-1133">Transmembrane helix</keyword>
<dbReference type="Proteomes" id="UP001595752">
    <property type="component" value="Unassembled WGS sequence"/>
</dbReference>
<evidence type="ECO:0000313" key="3">
    <source>
        <dbReference type="Proteomes" id="UP001595752"/>
    </source>
</evidence>
<comment type="caution">
    <text evidence="2">The sequence shown here is derived from an EMBL/GenBank/DDBJ whole genome shotgun (WGS) entry which is preliminary data.</text>
</comment>
<dbReference type="InterPro" id="IPR021683">
    <property type="entry name" value="DUF3267"/>
</dbReference>
<gene>
    <name evidence="2" type="ORF">ACFOU2_02075</name>
</gene>
<dbReference type="EMBL" id="JBHRZT010000011">
    <property type="protein sequence ID" value="MFC3882378.1"/>
    <property type="molecule type" value="Genomic_DNA"/>
</dbReference>
<keyword evidence="1" id="KW-0812">Transmembrane</keyword>
<feature type="transmembrane region" description="Helical" evidence="1">
    <location>
        <begin position="119"/>
        <end position="140"/>
    </location>
</feature>
<feature type="transmembrane region" description="Helical" evidence="1">
    <location>
        <begin position="88"/>
        <end position="113"/>
    </location>
</feature>
<organism evidence="2 3">
    <name type="scientific">Bacillus songklensis</name>
    <dbReference type="NCBI Taxonomy" id="1069116"/>
    <lineage>
        <taxon>Bacteria</taxon>
        <taxon>Bacillati</taxon>
        <taxon>Bacillota</taxon>
        <taxon>Bacilli</taxon>
        <taxon>Bacillales</taxon>
        <taxon>Bacillaceae</taxon>
        <taxon>Bacillus</taxon>
    </lineage>
</organism>
<evidence type="ECO:0000256" key="1">
    <source>
        <dbReference type="SAM" id="Phobius"/>
    </source>
</evidence>
<sequence>MIINALITIGIINIFSNFSIKDFGVTSQSISITIHLGFIIWFILLLIVHELLHLLFIPNFSQSKNTFIGLTLFGGYVYTEDELSKSRYIMITIAPFVIISIIMPITLAAFGLLTPLMKFLILVNSMASSVDILNFLLILFQIPRNAIIKSNGTKTYWKLNKSY</sequence>
<proteinExistence type="predicted"/>
<protein>
    <submittedName>
        <fullName evidence="2">DUF3267 domain-containing protein</fullName>
    </submittedName>
</protein>
<reference evidence="3" key="1">
    <citation type="journal article" date="2019" name="Int. J. Syst. Evol. Microbiol.">
        <title>The Global Catalogue of Microorganisms (GCM) 10K type strain sequencing project: providing services to taxonomists for standard genome sequencing and annotation.</title>
        <authorList>
            <consortium name="The Broad Institute Genomics Platform"/>
            <consortium name="The Broad Institute Genome Sequencing Center for Infectious Disease"/>
            <person name="Wu L."/>
            <person name="Ma J."/>
        </authorList>
    </citation>
    <scope>NUCLEOTIDE SEQUENCE [LARGE SCALE GENOMIC DNA]</scope>
    <source>
        <strain evidence="3">CCUG 61889</strain>
    </source>
</reference>
<dbReference type="Pfam" id="PF11667">
    <property type="entry name" value="DUF3267"/>
    <property type="match status" value="1"/>
</dbReference>
<accession>A0ABV8AWN9</accession>
<keyword evidence="3" id="KW-1185">Reference proteome</keyword>
<dbReference type="RefSeq" id="WP_377911821.1">
    <property type="nucleotide sequence ID" value="NZ_JBHRZT010000011.1"/>
</dbReference>
<feature type="transmembrane region" description="Helical" evidence="1">
    <location>
        <begin position="32"/>
        <end position="57"/>
    </location>
</feature>
<evidence type="ECO:0000313" key="2">
    <source>
        <dbReference type="EMBL" id="MFC3882378.1"/>
    </source>
</evidence>
<name>A0ABV8AWN9_9BACI</name>
<keyword evidence="1" id="KW-0472">Membrane</keyword>